<reference evidence="1" key="1">
    <citation type="submission" date="2023-03" db="EMBL/GenBank/DDBJ databases">
        <title>Massive genome expansion in bonnet fungi (Mycena s.s.) driven by repeated elements and novel gene families across ecological guilds.</title>
        <authorList>
            <consortium name="Lawrence Berkeley National Laboratory"/>
            <person name="Harder C.B."/>
            <person name="Miyauchi S."/>
            <person name="Viragh M."/>
            <person name="Kuo A."/>
            <person name="Thoen E."/>
            <person name="Andreopoulos B."/>
            <person name="Lu D."/>
            <person name="Skrede I."/>
            <person name="Drula E."/>
            <person name="Henrissat B."/>
            <person name="Morin E."/>
            <person name="Kohler A."/>
            <person name="Barry K."/>
            <person name="LaButti K."/>
            <person name="Morin E."/>
            <person name="Salamov A."/>
            <person name="Lipzen A."/>
            <person name="Mereny Z."/>
            <person name="Hegedus B."/>
            <person name="Baldrian P."/>
            <person name="Stursova M."/>
            <person name="Weitz H."/>
            <person name="Taylor A."/>
            <person name="Grigoriev I.V."/>
            <person name="Nagy L.G."/>
            <person name="Martin F."/>
            <person name="Kauserud H."/>
        </authorList>
    </citation>
    <scope>NUCLEOTIDE SEQUENCE</scope>
    <source>
        <strain evidence="1">CBHHK188m</strain>
    </source>
</reference>
<comment type="caution">
    <text evidence="1">The sequence shown here is derived from an EMBL/GenBank/DDBJ whole genome shotgun (WGS) entry which is preliminary data.</text>
</comment>
<evidence type="ECO:0000313" key="2">
    <source>
        <dbReference type="Proteomes" id="UP001215280"/>
    </source>
</evidence>
<keyword evidence="2" id="KW-1185">Reference proteome</keyword>
<accession>A0AAD7JYM1</accession>
<proteinExistence type="predicted"/>
<gene>
    <name evidence="1" type="ORF">DFH07DRAFT_767272</name>
</gene>
<sequence length="410" mass="45544">MQRRSLDIPACWGGRALGLDVRGDLSTALADGRCDWPCGSDHGLECTCTHGKCDEPAAFLRMQLLRYASYARERAQKRSTKLAGKKLLAQHEPAHARLCESPRAAAAPRQLKTAGLVDLRPPLCPTPPLLTIPTCHATAPKNQLINPLHSHPPAQSRCIALCPPNSCLDFWLNYWLLIKRPYRPLALDSTARIVIEPRTISFKQFPVPEHAEFELEVLQMTSDLLDILSYEAAFLTSHALLVNNFGRINASCGNFGIRPQLTDAGTFQLRRDFNQTLEGLLAMRVETTSGYLYSDPNGVNSSWRVAAPKGPLPGWSSHPMWDIPPMTVGRPMSHCGTSHLRLWDMSQPAAGAQKILPWDVPWGWDSPSRSRHMSQDPMHPGCQNGFSAPIWAPFRLFLGDPRRPELGQCS</sequence>
<organism evidence="1 2">
    <name type="scientific">Mycena maculata</name>
    <dbReference type="NCBI Taxonomy" id="230809"/>
    <lineage>
        <taxon>Eukaryota</taxon>
        <taxon>Fungi</taxon>
        <taxon>Dikarya</taxon>
        <taxon>Basidiomycota</taxon>
        <taxon>Agaricomycotina</taxon>
        <taxon>Agaricomycetes</taxon>
        <taxon>Agaricomycetidae</taxon>
        <taxon>Agaricales</taxon>
        <taxon>Marasmiineae</taxon>
        <taxon>Mycenaceae</taxon>
        <taxon>Mycena</taxon>
    </lineage>
</organism>
<dbReference type="EMBL" id="JARJLG010000015">
    <property type="protein sequence ID" value="KAJ7774589.1"/>
    <property type="molecule type" value="Genomic_DNA"/>
</dbReference>
<dbReference type="Proteomes" id="UP001215280">
    <property type="component" value="Unassembled WGS sequence"/>
</dbReference>
<protein>
    <submittedName>
        <fullName evidence="1">Uncharacterized protein</fullName>
    </submittedName>
</protein>
<dbReference type="AlphaFoldDB" id="A0AAD7JYM1"/>
<name>A0AAD7JYM1_9AGAR</name>
<evidence type="ECO:0000313" key="1">
    <source>
        <dbReference type="EMBL" id="KAJ7774589.1"/>
    </source>
</evidence>